<feature type="chain" id="PRO_5044343931" description="Lipoprotein" evidence="1">
    <location>
        <begin position="20"/>
        <end position="177"/>
    </location>
</feature>
<evidence type="ECO:0000256" key="1">
    <source>
        <dbReference type="SAM" id="SignalP"/>
    </source>
</evidence>
<protein>
    <recommendedName>
        <fullName evidence="3">Lipoprotein</fullName>
    </recommendedName>
</protein>
<feature type="signal peptide" evidence="1">
    <location>
        <begin position="1"/>
        <end position="19"/>
    </location>
</feature>
<name>A0AB33J1D2_9BACT</name>
<accession>A0AB33J1D2</accession>
<dbReference type="AlphaFoldDB" id="A0AB33J1D2"/>
<dbReference type="PROSITE" id="PS51257">
    <property type="entry name" value="PROKAR_LIPOPROTEIN"/>
    <property type="match status" value="1"/>
</dbReference>
<evidence type="ECO:0000313" key="2">
    <source>
        <dbReference type="EMBL" id="BFO72105.1"/>
    </source>
</evidence>
<dbReference type="EMBL" id="AP035785">
    <property type="protein sequence ID" value="BFO72105.1"/>
    <property type="molecule type" value="Genomic_DNA"/>
</dbReference>
<reference evidence="2" key="1">
    <citation type="submission" date="2024-07" db="EMBL/GenBank/DDBJ databases">
        <title>Complete genome sequence of Prevotella sp. YM-2024 GTC17253.</title>
        <authorList>
            <person name="Hayashi M."/>
            <person name="Muto Y."/>
            <person name="Tanaka K."/>
            <person name="Niwa H."/>
        </authorList>
    </citation>
    <scope>NUCLEOTIDE SEQUENCE</scope>
    <source>
        <strain evidence="2">GTC17253</strain>
    </source>
</reference>
<sequence length="177" mass="20070">MMKKVFYSLICLIGWSACSSENVVLDALKVYDVANSTCKLNLSPTETRSDFYLENQDSPTTLHIELGKDGIAQCLIEDVKDNCIIKERKVNVSCQDNQILLIVYHKVDFEERADCICNYDVKFKMSKLLPGNYHLKVYYTDASMKCEEELLAYDGPINLSVGKTTKVTFTPGLFLPE</sequence>
<keyword evidence="1" id="KW-0732">Signal</keyword>
<organism evidence="2">
    <name type="scientific">Prevotella sp. GTC17253</name>
    <dbReference type="NCBI Taxonomy" id="3236793"/>
    <lineage>
        <taxon>Bacteria</taxon>
        <taxon>Pseudomonadati</taxon>
        <taxon>Bacteroidota</taxon>
        <taxon>Bacteroidia</taxon>
        <taxon>Bacteroidales</taxon>
        <taxon>Prevotellaceae</taxon>
        <taxon>Prevotella</taxon>
    </lineage>
</organism>
<gene>
    <name evidence="2" type="ORF">GTC17253_20710</name>
</gene>
<proteinExistence type="predicted"/>
<evidence type="ECO:0008006" key="3">
    <source>
        <dbReference type="Google" id="ProtNLM"/>
    </source>
</evidence>